<feature type="compositionally biased region" description="Polar residues" evidence="1">
    <location>
        <begin position="18"/>
        <end position="27"/>
    </location>
</feature>
<accession>L8PMY4</accession>
<feature type="region of interest" description="Disordered" evidence="1">
    <location>
        <begin position="1"/>
        <end position="45"/>
    </location>
</feature>
<evidence type="ECO:0000313" key="2">
    <source>
        <dbReference type="EMBL" id="ELS58946.1"/>
    </source>
</evidence>
<dbReference type="EMBL" id="AMLP01000004">
    <property type="protein sequence ID" value="ELS58946.1"/>
    <property type="molecule type" value="Genomic_DNA"/>
</dbReference>
<feature type="compositionally biased region" description="Polar residues" evidence="1">
    <location>
        <begin position="1"/>
        <end position="11"/>
    </location>
</feature>
<evidence type="ECO:0000313" key="3">
    <source>
        <dbReference type="Proteomes" id="UP000011205"/>
    </source>
</evidence>
<reference evidence="2 3" key="1">
    <citation type="journal article" date="2013" name="Genome Announc.">
        <title>Draft Genome Sequence of Streptomyces viridochromogenes Strain Tu57, Producer of Avilamycin.</title>
        <authorList>
            <person name="Gruning B.A."/>
            <person name="Erxleben A."/>
            <person name="Hahnlein A."/>
            <person name="Gunther S."/>
        </authorList>
    </citation>
    <scope>NUCLEOTIDE SEQUENCE [LARGE SCALE GENOMIC DNA]</scope>
    <source>
        <strain evidence="2 3">Tue57</strain>
    </source>
</reference>
<gene>
    <name evidence="2" type="ORF">STVIR_0078</name>
</gene>
<organism evidence="2 3">
    <name type="scientific">Streptomyces viridochromogenes Tue57</name>
    <dbReference type="NCBI Taxonomy" id="1160705"/>
    <lineage>
        <taxon>Bacteria</taxon>
        <taxon>Bacillati</taxon>
        <taxon>Actinomycetota</taxon>
        <taxon>Actinomycetes</taxon>
        <taxon>Kitasatosporales</taxon>
        <taxon>Streptomycetaceae</taxon>
        <taxon>Streptomyces</taxon>
    </lineage>
</organism>
<dbReference type="AlphaFoldDB" id="L8PMY4"/>
<comment type="caution">
    <text evidence="2">The sequence shown here is derived from an EMBL/GenBank/DDBJ whole genome shotgun (WGS) entry which is preliminary data.</text>
</comment>
<evidence type="ECO:0000256" key="1">
    <source>
        <dbReference type="SAM" id="MobiDB-lite"/>
    </source>
</evidence>
<protein>
    <submittedName>
        <fullName evidence="2">Uncharacterized protein</fullName>
    </submittedName>
</protein>
<proteinExistence type="predicted"/>
<dbReference type="Proteomes" id="UP000011205">
    <property type="component" value="Unassembled WGS sequence"/>
</dbReference>
<sequence>MGLSRNPQAKQTCEDGKAQSTSGTFSGHGSKRRAPLAPVTMPAAA</sequence>
<name>L8PMY4_STRVR</name>